<dbReference type="Pfam" id="PF21999">
    <property type="entry name" value="IMS_HHH_1"/>
    <property type="match status" value="1"/>
</dbReference>
<sequence length="449" mass="50853">MENFDYSLEPRGDSAFIDMKSFYASYELKARGLDPLRDMLVVMSKADNTGGGLILASSPAAKKKLGLTNVSRAWELPTEQENPAVRDLIIVPPRMQLYIEQNIEIQKIIQDYAAKEDIMWYSIDEGCVDLGPSLNLFVPEENMSRARKLDIVSQRIQQHILRKTGIYSTVGMSNSTILLAKLALDNEAKKNGNMRALWNYKDVQTKVWGIQEITDFWGIGSRMKENLKNMGIHSIYDLAHSSPERLHTKFGIIGLQLYHHAWGIDRSKIREKYIPRAESKGNSQMLPRDYYRHEMPLLIKEMADQVGTRLRRKGAKAGTIHLGIRYSRAESDSGFSRQMKVTPTDNSKEIAQYLQHLFDTYYEGQAVRQISVSFSKLIYTDGTQLNLFEEPERQEKEIKLEKSKDLVRDKFGFLSLVYASSLLDHGRSIPRAGLVAGHDGGGAGGLDGL</sequence>
<dbReference type="InterPro" id="IPR043128">
    <property type="entry name" value="Rev_trsase/Diguanyl_cyclase"/>
</dbReference>
<evidence type="ECO:0000313" key="7">
    <source>
        <dbReference type="EMBL" id="MDT2404419.1"/>
    </source>
</evidence>
<comment type="caution">
    <text evidence="7">The sequence shown here is derived from an EMBL/GenBank/DDBJ whole genome shotgun (WGS) entry which is preliminary data.</text>
</comment>
<dbReference type="InterPro" id="IPR053848">
    <property type="entry name" value="IMS_HHH_1"/>
</dbReference>
<dbReference type="GO" id="GO:0009432">
    <property type="term" value="P:SOS response"/>
    <property type="evidence" value="ECO:0007669"/>
    <property type="project" value="TreeGrafter"/>
</dbReference>
<evidence type="ECO:0000256" key="3">
    <source>
        <dbReference type="ARBA" id="ARBA00022695"/>
    </source>
</evidence>
<evidence type="ECO:0000256" key="4">
    <source>
        <dbReference type="ARBA" id="ARBA00022705"/>
    </source>
</evidence>
<dbReference type="PANTHER" id="PTHR11076">
    <property type="entry name" value="DNA REPAIR POLYMERASE UMUC / TRANSFERASE FAMILY MEMBER"/>
    <property type="match status" value="1"/>
</dbReference>
<dbReference type="CDD" id="cd01700">
    <property type="entry name" value="PolY_Pol_V_umuC"/>
    <property type="match status" value="1"/>
</dbReference>
<dbReference type="Gene3D" id="3.40.1170.60">
    <property type="match status" value="1"/>
</dbReference>
<dbReference type="EMBL" id="JARPWY010000135">
    <property type="protein sequence ID" value="MDT2517002.1"/>
    <property type="molecule type" value="Genomic_DNA"/>
</dbReference>
<dbReference type="Pfam" id="PF00817">
    <property type="entry name" value="IMS"/>
    <property type="match status" value="1"/>
</dbReference>
<keyword evidence="3" id="KW-0548">Nucleotidyltransferase</keyword>
<dbReference type="InterPro" id="IPR036775">
    <property type="entry name" value="DNA_pol_Y-fam_lit_finger_sf"/>
</dbReference>
<keyword evidence="2" id="KW-0515">Mutator protein</keyword>
<name>A0AAW8S271_ENTAV</name>
<dbReference type="PROSITE" id="PS50173">
    <property type="entry name" value="UMUC"/>
    <property type="match status" value="1"/>
</dbReference>
<dbReference type="InterPro" id="IPR001126">
    <property type="entry name" value="UmuC"/>
</dbReference>
<dbReference type="Gene3D" id="1.10.150.20">
    <property type="entry name" value="5' to 3' exonuclease, C-terminal subdomain"/>
    <property type="match status" value="1"/>
</dbReference>
<dbReference type="GO" id="GO:0006281">
    <property type="term" value="P:DNA repair"/>
    <property type="evidence" value="ECO:0007669"/>
    <property type="project" value="InterPro"/>
</dbReference>
<accession>A0AAW8S271</accession>
<keyword evidence="5" id="KW-0239">DNA-directed DNA polymerase</keyword>
<dbReference type="GO" id="GO:0005829">
    <property type="term" value="C:cytosol"/>
    <property type="evidence" value="ECO:0007669"/>
    <property type="project" value="TreeGrafter"/>
</dbReference>
<proteinExistence type="inferred from homology"/>
<dbReference type="GO" id="GO:0003684">
    <property type="term" value="F:damaged DNA binding"/>
    <property type="evidence" value="ECO:0007669"/>
    <property type="project" value="InterPro"/>
</dbReference>
<evidence type="ECO:0000256" key="2">
    <source>
        <dbReference type="ARBA" id="ARBA00022457"/>
    </source>
</evidence>
<evidence type="ECO:0000256" key="5">
    <source>
        <dbReference type="ARBA" id="ARBA00022932"/>
    </source>
</evidence>
<dbReference type="Proteomes" id="UP001264335">
    <property type="component" value="Unassembled WGS sequence"/>
</dbReference>
<dbReference type="EMBL" id="JARPWH010000102">
    <property type="protein sequence ID" value="MDT2404419.1"/>
    <property type="molecule type" value="Genomic_DNA"/>
</dbReference>
<dbReference type="InterPro" id="IPR050116">
    <property type="entry name" value="DNA_polymerase-Y"/>
</dbReference>
<dbReference type="Gene3D" id="3.30.1490.100">
    <property type="entry name" value="DNA polymerase, Y-family, little finger domain"/>
    <property type="match status" value="1"/>
</dbReference>
<comment type="similarity">
    <text evidence="1">Belongs to the DNA polymerase type-Y family.</text>
</comment>
<feature type="domain" description="UmuC" evidence="6">
    <location>
        <begin position="14"/>
        <end position="220"/>
    </location>
</feature>
<dbReference type="Proteomes" id="UP001260773">
    <property type="component" value="Unassembled WGS sequence"/>
</dbReference>
<dbReference type="GO" id="GO:0003887">
    <property type="term" value="F:DNA-directed DNA polymerase activity"/>
    <property type="evidence" value="ECO:0007669"/>
    <property type="project" value="UniProtKB-KW"/>
</dbReference>
<dbReference type="GO" id="GO:0006260">
    <property type="term" value="P:DNA replication"/>
    <property type="evidence" value="ECO:0007669"/>
    <property type="project" value="UniProtKB-KW"/>
</dbReference>
<dbReference type="Pfam" id="PF11799">
    <property type="entry name" value="IMS_C"/>
    <property type="match status" value="1"/>
</dbReference>
<dbReference type="SUPFAM" id="SSF56672">
    <property type="entry name" value="DNA/RNA polymerases"/>
    <property type="match status" value="1"/>
</dbReference>
<protein>
    <submittedName>
        <fullName evidence="7">Y-family DNA polymerase</fullName>
    </submittedName>
</protein>
<gene>
    <name evidence="7" type="ORF">P7D43_18800</name>
    <name evidence="8" type="ORF">P7D79_22525</name>
</gene>
<reference evidence="7 10" key="1">
    <citation type="submission" date="2023-03" db="EMBL/GenBank/DDBJ databases">
        <authorList>
            <person name="Shen W."/>
            <person name="Cai J."/>
        </authorList>
    </citation>
    <scope>NUCLEOTIDE SEQUENCE</scope>
    <source>
        <strain evidence="7">P33-2</strain>
        <strain evidence="8 10">Y2</strain>
    </source>
</reference>
<dbReference type="PANTHER" id="PTHR11076:SF35">
    <property type="entry name" value="DNA REPAIR PROTEIN HOMOLOG YOBH"/>
    <property type="match status" value="1"/>
</dbReference>
<dbReference type="GO" id="GO:0042276">
    <property type="term" value="P:error-prone translesion synthesis"/>
    <property type="evidence" value="ECO:0007669"/>
    <property type="project" value="TreeGrafter"/>
</dbReference>
<dbReference type="SUPFAM" id="SSF100879">
    <property type="entry name" value="Lesion bypass DNA polymerase (Y-family), little finger domain"/>
    <property type="match status" value="1"/>
</dbReference>
<dbReference type="InterPro" id="IPR017961">
    <property type="entry name" value="DNA_pol_Y-fam_little_finger"/>
</dbReference>
<keyword evidence="4" id="KW-0235">DNA replication</keyword>
<organism evidence="7 9">
    <name type="scientific">Enterococcus avium</name>
    <name type="common">Streptococcus avium</name>
    <dbReference type="NCBI Taxonomy" id="33945"/>
    <lineage>
        <taxon>Bacteria</taxon>
        <taxon>Bacillati</taxon>
        <taxon>Bacillota</taxon>
        <taxon>Bacilli</taxon>
        <taxon>Lactobacillales</taxon>
        <taxon>Enterococcaceae</taxon>
        <taxon>Enterococcus</taxon>
    </lineage>
</organism>
<dbReference type="RefSeq" id="WP_311820693.1">
    <property type="nucleotide sequence ID" value="NZ_JARPWH010000102.1"/>
</dbReference>
<evidence type="ECO:0000259" key="6">
    <source>
        <dbReference type="PROSITE" id="PS50173"/>
    </source>
</evidence>
<evidence type="ECO:0000256" key="1">
    <source>
        <dbReference type="ARBA" id="ARBA00010945"/>
    </source>
</evidence>
<evidence type="ECO:0000313" key="8">
    <source>
        <dbReference type="EMBL" id="MDT2517002.1"/>
    </source>
</evidence>
<keyword evidence="5" id="KW-0808">Transferase</keyword>
<dbReference type="Gene3D" id="3.30.70.270">
    <property type="match status" value="1"/>
</dbReference>
<dbReference type="InterPro" id="IPR043502">
    <property type="entry name" value="DNA/RNA_pol_sf"/>
</dbReference>
<dbReference type="AlphaFoldDB" id="A0AAW8S271"/>
<evidence type="ECO:0000313" key="10">
    <source>
        <dbReference type="Proteomes" id="UP001264335"/>
    </source>
</evidence>
<evidence type="ECO:0000313" key="9">
    <source>
        <dbReference type="Proteomes" id="UP001260773"/>
    </source>
</evidence>